<keyword evidence="8" id="KW-1185">Reference proteome</keyword>
<evidence type="ECO:0000256" key="4">
    <source>
        <dbReference type="RuleBase" id="RU004003"/>
    </source>
</evidence>
<sequence length="475" mass="51871">MFLQKKMFALVFVLVFSLMGVVQAGPQVSLNVVDTDVRDVLNSLARLGNANIVTDGDIKGNITIQIHSLDFDSALDLVTKMKGLTYHKAGDVILVGPKDNMSSNFGSMHIFQLKYANPSTVISAASLALGYTESNAKTPASTSSSDSVSTSGTDGIATTKVIDRAKEESNLVQVNNGITNRLSIDKATNSLLFYGTDEEANKIAQMLTSIDIPYQQVSVEAEIVAINKDASKNLGIEWNWSSLPQYPEYETEYKTLTNSYTDSSGKEYQFSTQVPKQTITRKWGASDGQLAGGIVSFGRTPEGHSYEFYYSATINALVTDGKANILARPNIQTMNGREAVINIGGQIPISTVTMNDNTSTTSIEYKDTGIILRYTPQINPDGYITANVYTEVSSPVYVEDLKAYRFNKRSADTVVRLKDGETMVIGGLIGSEESKSYSKIPFLGDLPILGKFFSNHNNTKNESEVMIFLTARIIK</sequence>
<evidence type="ECO:0000313" key="8">
    <source>
        <dbReference type="Proteomes" id="UP001243623"/>
    </source>
</evidence>
<evidence type="ECO:0000259" key="6">
    <source>
        <dbReference type="Pfam" id="PF00263"/>
    </source>
</evidence>
<evidence type="ECO:0000256" key="3">
    <source>
        <dbReference type="ARBA" id="ARBA00023136"/>
    </source>
</evidence>
<dbReference type="Proteomes" id="UP001243623">
    <property type="component" value="Chromosome"/>
</dbReference>
<dbReference type="Pfam" id="PF00263">
    <property type="entry name" value="Secretin"/>
    <property type="match status" value="1"/>
</dbReference>
<dbReference type="PRINTS" id="PR00811">
    <property type="entry name" value="BCTERIALGSPD"/>
</dbReference>
<keyword evidence="3" id="KW-0472">Membrane</keyword>
<reference evidence="7" key="1">
    <citation type="submission" date="2023-03" db="EMBL/GenBank/DDBJ databases">
        <title>Selenobaculum gbiensis gen. nov. sp. nov., a new bacterium isolated from the gut microbiota of IBD patient.</title>
        <authorList>
            <person name="Yeo S."/>
            <person name="Park H."/>
            <person name="Huh C.S."/>
        </authorList>
    </citation>
    <scope>NUCLEOTIDE SEQUENCE</scope>
    <source>
        <strain evidence="7">ICN-92133</strain>
    </source>
</reference>
<organism evidence="7 8">
    <name type="scientific">Selenobaculum gibii</name>
    <dbReference type="NCBI Taxonomy" id="3054208"/>
    <lineage>
        <taxon>Bacteria</taxon>
        <taxon>Bacillati</taxon>
        <taxon>Bacillota</taxon>
        <taxon>Negativicutes</taxon>
        <taxon>Selenomonadales</taxon>
        <taxon>Selenomonadaceae</taxon>
        <taxon>Selenobaculum</taxon>
    </lineage>
</organism>
<dbReference type="PANTHER" id="PTHR30332">
    <property type="entry name" value="PROBABLE GENERAL SECRETION PATHWAY PROTEIN D"/>
    <property type="match status" value="1"/>
</dbReference>
<comment type="similarity">
    <text evidence="4">Belongs to the bacterial secretin family.</text>
</comment>
<dbReference type="Gene3D" id="3.30.1370.120">
    <property type="match status" value="1"/>
</dbReference>
<feature type="signal peptide" evidence="5">
    <location>
        <begin position="1"/>
        <end position="24"/>
    </location>
</feature>
<dbReference type="EMBL" id="CP120678">
    <property type="protein sequence ID" value="WIW71108.1"/>
    <property type="molecule type" value="Genomic_DNA"/>
</dbReference>
<gene>
    <name evidence="7" type="ORF">P3F81_01920</name>
</gene>
<dbReference type="GO" id="GO:0009306">
    <property type="term" value="P:protein secretion"/>
    <property type="evidence" value="ECO:0007669"/>
    <property type="project" value="InterPro"/>
</dbReference>
<dbReference type="InterPro" id="IPR001775">
    <property type="entry name" value="GspD/PilQ"/>
</dbReference>
<evidence type="ECO:0000256" key="1">
    <source>
        <dbReference type="ARBA" id="ARBA00004370"/>
    </source>
</evidence>
<dbReference type="InterPro" id="IPR050810">
    <property type="entry name" value="Bact_Secretion_Sys_Channel"/>
</dbReference>
<dbReference type="GO" id="GO:0016020">
    <property type="term" value="C:membrane"/>
    <property type="evidence" value="ECO:0007669"/>
    <property type="project" value="UniProtKB-SubCell"/>
</dbReference>
<evidence type="ECO:0000256" key="5">
    <source>
        <dbReference type="SAM" id="SignalP"/>
    </source>
</evidence>
<dbReference type="GO" id="GO:0015627">
    <property type="term" value="C:type II protein secretion system complex"/>
    <property type="evidence" value="ECO:0007669"/>
    <property type="project" value="TreeGrafter"/>
</dbReference>
<dbReference type="InterPro" id="IPR038591">
    <property type="entry name" value="NolW-like_sf"/>
</dbReference>
<feature type="domain" description="Type II/III secretion system secretin-like" evidence="6">
    <location>
        <begin position="316"/>
        <end position="475"/>
    </location>
</feature>
<dbReference type="RefSeq" id="WP_309320574.1">
    <property type="nucleotide sequence ID" value="NZ_CP120678.1"/>
</dbReference>
<accession>A0A9Y2AJD4</accession>
<keyword evidence="2 5" id="KW-0732">Signal</keyword>
<protein>
    <submittedName>
        <fullName evidence="7">Secretin and TonB N-terminal domain-containing protein</fullName>
    </submittedName>
</protein>
<proteinExistence type="inferred from homology"/>
<name>A0A9Y2AJD4_9FIRM</name>
<dbReference type="PANTHER" id="PTHR30332:SF24">
    <property type="entry name" value="SECRETIN GSPD-RELATED"/>
    <property type="match status" value="1"/>
</dbReference>
<dbReference type="AlphaFoldDB" id="A0A9Y2AJD4"/>
<dbReference type="InterPro" id="IPR004846">
    <property type="entry name" value="T2SS/T3SS_dom"/>
</dbReference>
<feature type="chain" id="PRO_5040818375" evidence="5">
    <location>
        <begin position="25"/>
        <end position="475"/>
    </location>
</feature>
<dbReference type="KEGG" id="sgbi:P3F81_01920"/>
<evidence type="ECO:0000256" key="2">
    <source>
        <dbReference type="ARBA" id="ARBA00022729"/>
    </source>
</evidence>
<evidence type="ECO:0000313" key="7">
    <source>
        <dbReference type="EMBL" id="WIW71108.1"/>
    </source>
</evidence>
<dbReference type="Gene3D" id="3.30.1370.130">
    <property type="match status" value="1"/>
</dbReference>
<comment type="subcellular location">
    <subcellularLocation>
        <location evidence="1">Membrane</location>
    </subcellularLocation>
</comment>